<dbReference type="InterPro" id="IPR055280">
    <property type="entry name" value="TIC32"/>
</dbReference>
<reference evidence="2" key="1">
    <citation type="journal article" date="2014" name="Science">
        <title>Ancient hybridizations among the ancestral genomes of bread wheat.</title>
        <authorList>
            <consortium name="International Wheat Genome Sequencing Consortium,"/>
            <person name="Marcussen T."/>
            <person name="Sandve S.R."/>
            <person name="Heier L."/>
            <person name="Spannagl M."/>
            <person name="Pfeifer M."/>
            <person name="Jakobsen K.S."/>
            <person name="Wulff B.B."/>
            <person name="Steuernagel B."/>
            <person name="Mayer K.F."/>
            <person name="Olsen O.A."/>
        </authorList>
    </citation>
    <scope>NUCLEOTIDE SEQUENCE [LARGE SCALE GENOMIC DNA]</scope>
    <source>
        <strain evidence="2">cv. AL8/78</strain>
    </source>
</reference>
<dbReference type="Proteomes" id="UP000015105">
    <property type="component" value="Chromosome 4D"/>
</dbReference>
<name>A0A453GZD1_AEGTS</name>
<dbReference type="PANTHER" id="PTHR48476:SF2">
    <property type="entry name" value="SHORT-CHAIN DEHYDROGENASE_REDUCTASE"/>
    <property type="match status" value="1"/>
</dbReference>
<reference evidence="1" key="5">
    <citation type="journal article" date="2021" name="G3 (Bethesda)">
        <title>Aegilops tauschii genome assembly Aet v5.0 features greater sequence contiguity and improved annotation.</title>
        <authorList>
            <person name="Wang L."/>
            <person name="Zhu T."/>
            <person name="Rodriguez J.C."/>
            <person name="Deal K.R."/>
            <person name="Dubcovsky J."/>
            <person name="McGuire P.E."/>
            <person name="Lux T."/>
            <person name="Spannagl M."/>
            <person name="Mayer K.F.X."/>
            <person name="Baldrich P."/>
            <person name="Meyers B.C."/>
            <person name="Huo N."/>
            <person name="Gu Y.Q."/>
            <person name="Zhou H."/>
            <person name="Devos K.M."/>
            <person name="Bennetzen J.L."/>
            <person name="Unver T."/>
            <person name="Budak H."/>
            <person name="Gulick P.J."/>
            <person name="Galiba G."/>
            <person name="Kalapos B."/>
            <person name="Nelson D.R."/>
            <person name="Li P."/>
            <person name="You F.M."/>
            <person name="Luo M.C."/>
            <person name="Dvorak J."/>
        </authorList>
    </citation>
    <scope>NUCLEOTIDE SEQUENCE [LARGE SCALE GENOMIC DNA]</scope>
    <source>
        <strain evidence="1">cv. AL8/78</strain>
    </source>
</reference>
<organism evidence="1 2">
    <name type="scientific">Aegilops tauschii subsp. strangulata</name>
    <name type="common">Goatgrass</name>
    <dbReference type="NCBI Taxonomy" id="200361"/>
    <lineage>
        <taxon>Eukaryota</taxon>
        <taxon>Viridiplantae</taxon>
        <taxon>Streptophyta</taxon>
        <taxon>Embryophyta</taxon>
        <taxon>Tracheophyta</taxon>
        <taxon>Spermatophyta</taxon>
        <taxon>Magnoliopsida</taxon>
        <taxon>Liliopsida</taxon>
        <taxon>Poales</taxon>
        <taxon>Poaceae</taxon>
        <taxon>BOP clade</taxon>
        <taxon>Pooideae</taxon>
        <taxon>Triticodae</taxon>
        <taxon>Triticeae</taxon>
        <taxon>Triticinae</taxon>
        <taxon>Aegilops</taxon>
    </lineage>
</organism>
<dbReference type="EnsemblPlants" id="AET4Gv20005400.18">
    <property type="protein sequence ID" value="AET4Gv20005400.18"/>
    <property type="gene ID" value="AET4Gv20005400"/>
</dbReference>
<proteinExistence type="predicted"/>
<dbReference type="InterPro" id="IPR036291">
    <property type="entry name" value="NAD(P)-bd_dom_sf"/>
</dbReference>
<reference evidence="1" key="4">
    <citation type="submission" date="2019-03" db="UniProtKB">
        <authorList>
            <consortium name="EnsemblPlants"/>
        </authorList>
    </citation>
    <scope>IDENTIFICATION</scope>
</reference>
<dbReference type="Gene3D" id="3.40.50.720">
    <property type="entry name" value="NAD(P)-binding Rossmann-like Domain"/>
    <property type="match status" value="1"/>
</dbReference>
<reference evidence="1" key="3">
    <citation type="journal article" date="2017" name="Nature">
        <title>Genome sequence of the progenitor of the wheat D genome Aegilops tauschii.</title>
        <authorList>
            <person name="Luo M.C."/>
            <person name="Gu Y.Q."/>
            <person name="Puiu D."/>
            <person name="Wang H."/>
            <person name="Twardziok S.O."/>
            <person name="Deal K.R."/>
            <person name="Huo N."/>
            <person name="Zhu T."/>
            <person name="Wang L."/>
            <person name="Wang Y."/>
            <person name="McGuire P.E."/>
            <person name="Liu S."/>
            <person name="Long H."/>
            <person name="Ramasamy R.K."/>
            <person name="Rodriguez J.C."/>
            <person name="Van S.L."/>
            <person name="Yuan L."/>
            <person name="Wang Z."/>
            <person name="Xia Z."/>
            <person name="Xiao L."/>
            <person name="Anderson O.D."/>
            <person name="Ouyang S."/>
            <person name="Liang Y."/>
            <person name="Zimin A.V."/>
            <person name="Pertea G."/>
            <person name="Qi P."/>
            <person name="Bennetzen J.L."/>
            <person name="Dai X."/>
            <person name="Dawson M.W."/>
            <person name="Muller H.G."/>
            <person name="Kugler K."/>
            <person name="Rivarola-Duarte L."/>
            <person name="Spannagl M."/>
            <person name="Mayer K.F.X."/>
            <person name="Lu F.H."/>
            <person name="Bevan M.W."/>
            <person name="Leroy P."/>
            <person name="Li P."/>
            <person name="You F.M."/>
            <person name="Sun Q."/>
            <person name="Liu Z."/>
            <person name="Lyons E."/>
            <person name="Wicker T."/>
            <person name="Salzberg S.L."/>
            <person name="Devos K.M."/>
            <person name="Dvorak J."/>
        </authorList>
    </citation>
    <scope>NUCLEOTIDE SEQUENCE [LARGE SCALE GENOMIC DNA]</scope>
    <source>
        <strain evidence="1">cv. AL8/78</strain>
    </source>
</reference>
<dbReference type="SUPFAM" id="SSF51735">
    <property type="entry name" value="NAD(P)-binding Rossmann-fold domains"/>
    <property type="match status" value="1"/>
</dbReference>
<evidence type="ECO:0000313" key="1">
    <source>
        <dbReference type="EnsemblPlants" id="AET4Gv20005400.18"/>
    </source>
</evidence>
<reference evidence="2" key="2">
    <citation type="journal article" date="2017" name="Nat. Plants">
        <title>The Aegilops tauschii genome reveals multiple impacts of transposons.</title>
        <authorList>
            <person name="Zhao G."/>
            <person name="Zou C."/>
            <person name="Li K."/>
            <person name="Wang K."/>
            <person name="Li T."/>
            <person name="Gao L."/>
            <person name="Zhang X."/>
            <person name="Wang H."/>
            <person name="Yang Z."/>
            <person name="Liu X."/>
            <person name="Jiang W."/>
            <person name="Mao L."/>
            <person name="Kong X."/>
            <person name="Jiao Y."/>
            <person name="Jia J."/>
        </authorList>
    </citation>
    <scope>NUCLEOTIDE SEQUENCE [LARGE SCALE GENOMIC DNA]</scope>
    <source>
        <strain evidence="2">cv. AL8/78</strain>
    </source>
</reference>
<evidence type="ECO:0008006" key="3">
    <source>
        <dbReference type="Google" id="ProtNLM"/>
    </source>
</evidence>
<dbReference type="AlphaFoldDB" id="A0A453GZD1"/>
<dbReference type="Gramene" id="AET4Gv20005400.18">
    <property type="protein sequence ID" value="AET4Gv20005400.18"/>
    <property type="gene ID" value="AET4Gv20005400"/>
</dbReference>
<accession>A0A453GZD1</accession>
<keyword evidence="2" id="KW-1185">Reference proteome</keyword>
<dbReference type="PANTHER" id="PTHR48476">
    <property type="entry name" value="SHORT-CHAIN DEHYDROGENASE TIC 32, CHLOROPLASTIC-LIKE"/>
    <property type="match status" value="1"/>
</dbReference>
<sequence>MMSKGMCNKSRAGAAIIYVLIPLPFTTLFQDKRESKLACCFNLAFVLCRYGTLAAYGQSKLANILHAGELARRFKEEGVNITANSLHPGSILTNLLRNRGIIYAIERTLGKLLLKNIQQGAATQCYLALHPDAKGVSGKYWCDSNLYEPSDKAKDAELGKKLWDYTLDLVA</sequence>
<protein>
    <recommendedName>
        <fullName evidence="3">Retinol dehydrogenase 14</fullName>
    </recommendedName>
</protein>
<evidence type="ECO:0000313" key="2">
    <source>
        <dbReference type="Proteomes" id="UP000015105"/>
    </source>
</evidence>